<proteinExistence type="predicted"/>
<dbReference type="Proteomes" id="UP000578531">
    <property type="component" value="Unassembled WGS sequence"/>
</dbReference>
<accession>A0A8H6L1A8</accession>
<comment type="caution">
    <text evidence="1">The sequence shown here is derived from an EMBL/GenBank/DDBJ whole genome shotgun (WGS) entry which is preliminary data.</text>
</comment>
<dbReference type="GeneID" id="59291570"/>
<keyword evidence="2" id="KW-1185">Reference proteome</keyword>
<evidence type="ECO:0000313" key="2">
    <source>
        <dbReference type="Proteomes" id="UP000578531"/>
    </source>
</evidence>
<organism evidence="1 2">
    <name type="scientific">Letharia columbiana</name>
    <dbReference type="NCBI Taxonomy" id="112416"/>
    <lineage>
        <taxon>Eukaryota</taxon>
        <taxon>Fungi</taxon>
        <taxon>Dikarya</taxon>
        <taxon>Ascomycota</taxon>
        <taxon>Pezizomycotina</taxon>
        <taxon>Lecanoromycetes</taxon>
        <taxon>OSLEUM clade</taxon>
        <taxon>Lecanoromycetidae</taxon>
        <taxon>Lecanorales</taxon>
        <taxon>Lecanorineae</taxon>
        <taxon>Parmeliaceae</taxon>
        <taxon>Letharia</taxon>
    </lineage>
</organism>
<dbReference type="AlphaFoldDB" id="A0A8H6L1A8"/>
<protein>
    <submittedName>
        <fullName evidence="1">Uncharacterized protein</fullName>
    </submittedName>
</protein>
<dbReference type="RefSeq" id="XP_037161271.1">
    <property type="nucleotide sequence ID" value="XM_037311809.1"/>
</dbReference>
<dbReference type="EMBL" id="JACCJC010000053">
    <property type="protein sequence ID" value="KAF6231839.1"/>
    <property type="molecule type" value="Genomic_DNA"/>
</dbReference>
<gene>
    <name evidence="1" type="ORF">HO173_009922</name>
</gene>
<sequence>MWELQIVHVRESLSPSIVVPDGPLGWAQTLWRWHLVLFPRRPMSRLYSRSKIGTPLVTVHTMKSANESPLFKEHSRNAVSHRTHYETARRIGQVLMISIIAVYEALDMSLAHSLYKFTGINFIFSPQLYVATPARLQPASPNLGRLDLS</sequence>
<name>A0A8H6L1A8_9LECA</name>
<evidence type="ECO:0000313" key="1">
    <source>
        <dbReference type="EMBL" id="KAF6231839.1"/>
    </source>
</evidence>
<reference evidence="1 2" key="1">
    <citation type="journal article" date="2020" name="Genomics">
        <title>Complete, high-quality genomes from long-read metagenomic sequencing of two wolf lichen thalli reveals enigmatic genome architecture.</title>
        <authorList>
            <person name="McKenzie S.K."/>
            <person name="Walston R.F."/>
            <person name="Allen J.L."/>
        </authorList>
    </citation>
    <scope>NUCLEOTIDE SEQUENCE [LARGE SCALE GENOMIC DNA]</scope>
    <source>
        <strain evidence="1">WasteWater2</strain>
    </source>
</reference>